<keyword evidence="4" id="KW-1185">Reference proteome</keyword>
<feature type="region of interest" description="Disordered" evidence="1">
    <location>
        <begin position="148"/>
        <end position="186"/>
    </location>
</feature>
<feature type="compositionally biased region" description="Acidic residues" evidence="1">
    <location>
        <begin position="336"/>
        <end position="345"/>
    </location>
</feature>
<evidence type="ECO:0008006" key="5">
    <source>
        <dbReference type="Google" id="ProtNLM"/>
    </source>
</evidence>
<proteinExistence type="predicted"/>
<feature type="region of interest" description="Disordered" evidence="1">
    <location>
        <begin position="252"/>
        <end position="298"/>
    </location>
</feature>
<dbReference type="PANTHER" id="PTHR23352">
    <property type="entry name" value="NEURAL PROLIFERATION DIFFERENTIATION AND CONTROL PROTEIN-1 NPDC-1 PROTEIN"/>
    <property type="match status" value="1"/>
</dbReference>
<evidence type="ECO:0000313" key="4">
    <source>
        <dbReference type="Proteomes" id="UP000000305"/>
    </source>
</evidence>
<protein>
    <recommendedName>
        <fullName evidence="5">Neural proliferation differentiation and control protein 1</fullName>
    </recommendedName>
</protein>
<keyword evidence="2" id="KW-1133">Transmembrane helix</keyword>
<sequence>MVVAGVDAVEDTNNGPEDLFLDELVRNLKWKAAQQQKTAHIRQRLPQLTDIRLMDEDDYAEQDGDNMSLQPKMEPQQEPKNFAYRPHDDRFRNQRLPYQPVRQIKTPFNPLIQPAAVPSTIPLQMSSNDIRMAGQKETDIFDEGPVTMSQQQQQQQQPAPGMGKFMESSPAVASQEEADESVESRISRDPVAHAIVSPAKTERIHDSLADIYLTALVAGCTASVVAALLALGVCFYRWQRRAKAAQEVEYPAYGITGPGPSPSGKSSLKSSPSSTTPGGGIGSWALGKTPKSMASSGDKKLAHSAHMFHFQHQKQQVIALESHSGCDRRGSNSGGESDEDNEEGDYTVYECPGLAPTGEMEVKNPLFLDDPTPATPAAVKRQSK</sequence>
<dbReference type="Pfam" id="PF06809">
    <property type="entry name" value="NPDC1"/>
    <property type="match status" value="1"/>
</dbReference>
<organism evidence="3 4">
    <name type="scientific">Daphnia pulex</name>
    <name type="common">Water flea</name>
    <dbReference type="NCBI Taxonomy" id="6669"/>
    <lineage>
        <taxon>Eukaryota</taxon>
        <taxon>Metazoa</taxon>
        <taxon>Ecdysozoa</taxon>
        <taxon>Arthropoda</taxon>
        <taxon>Crustacea</taxon>
        <taxon>Branchiopoda</taxon>
        <taxon>Diplostraca</taxon>
        <taxon>Cladocera</taxon>
        <taxon>Anomopoda</taxon>
        <taxon>Daphniidae</taxon>
        <taxon>Daphnia</taxon>
    </lineage>
</organism>
<feature type="compositionally biased region" description="Low complexity" evidence="1">
    <location>
        <begin position="262"/>
        <end position="276"/>
    </location>
</feature>
<dbReference type="EMBL" id="GL732588">
    <property type="protein sequence ID" value="EFX73790.1"/>
    <property type="molecule type" value="Genomic_DNA"/>
</dbReference>
<dbReference type="Proteomes" id="UP000000305">
    <property type="component" value="Unassembled WGS sequence"/>
</dbReference>
<feature type="region of interest" description="Disordered" evidence="1">
    <location>
        <begin position="324"/>
        <end position="384"/>
    </location>
</feature>
<dbReference type="PANTHER" id="PTHR23352:SF2">
    <property type="entry name" value="NEURAL PROLIFERATION DIFFERENTIATION AND CONTROL PROTEIN 1"/>
    <property type="match status" value="1"/>
</dbReference>
<keyword evidence="2" id="KW-0472">Membrane</keyword>
<dbReference type="eggNOG" id="KOG3884">
    <property type="taxonomic scope" value="Eukaryota"/>
</dbReference>
<dbReference type="GO" id="GO:0016020">
    <property type="term" value="C:membrane"/>
    <property type="evidence" value="ECO:0007669"/>
    <property type="project" value="InterPro"/>
</dbReference>
<dbReference type="InterPro" id="IPR009635">
    <property type="entry name" value="NPDC1"/>
</dbReference>
<dbReference type="AlphaFoldDB" id="E9H3E9"/>
<dbReference type="HOGENOM" id="CLU_720154_0_0_1"/>
<accession>E9H3E9</accession>
<gene>
    <name evidence="3" type="ORF">DAPPUDRAFT_325002</name>
</gene>
<evidence type="ECO:0000313" key="3">
    <source>
        <dbReference type="EMBL" id="EFX73790.1"/>
    </source>
</evidence>
<evidence type="ECO:0000256" key="1">
    <source>
        <dbReference type="SAM" id="MobiDB-lite"/>
    </source>
</evidence>
<dbReference type="InParanoid" id="E9H3E9"/>
<keyword evidence="2" id="KW-0812">Transmembrane</keyword>
<name>E9H3E9_DAPPU</name>
<dbReference type="KEGG" id="dpx:DAPPUDRAFT_325002"/>
<evidence type="ECO:0000256" key="2">
    <source>
        <dbReference type="SAM" id="Phobius"/>
    </source>
</evidence>
<feature type="transmembrane region" description="Helical" evidence="2">
    <location>
        <begin position="211"/>
        <end position="236"/>
    </location>
</feature>
<dbReference type="OrthoDB" id="6270617at2759"/>
<reference evidence="3 4" key="1">
    <citation type="journal article" date="2011" name="Science">
        <title>The ecoresponsive genome of Daphnia pulex.</title>
        <authorList>
            <person name="Colbourne J.K."/>
            <person name="Pfrender M.E."/>
            <person name="Gilbert D."/>
            <person name="Thomas W.K."/>
            <person name="Tucker A."/>
            <person name="Oakley T.H."/>
            <person name="Tokishita S."/>
            <person name="Aerts A."/>
            <person name="Arnold G.J."/>
            <person name="Basu M.K."/>
            <person name="Bauer D.J."/>
            <person name="Caceres C.E."/>
            <person name="Carmel L."/>
            <person name="Casola C."/>
            <person name="Choi J.H."/>
            <person name="Detter J.C."/>
            <person name="Dong Q."/>
            <person name="Dusheyko S."/>
            <person name="Eads B.D."/>
            <person name="Frohlich T."/>
            <person name="Geiler-Samerotte K.A."/>
            <person name="Gerlach D."/>
            <person name="Hatcher P."/>
            <person name="Jogdeo S."/>
            <person name="Krijgsveld J."/>
            <person name="Kriventseva E.V."/>
            <person name="Kultz D."/>
            <person name="Laforsch C."/>
            <person name="Lindquist E."/>
            <person name="Lopez J."/>
            <person name="Manak J.R."/>
            <person name="Muller J."/>
            <person name="Pangilinan J."/>
            <person name="Patwardhan R.P."/>
            <person name="Pitluck S."/>
            <person name="Pritham E.J."/>
            <person name="Rechtsteiner A."/>
            <person name="Rho M."/>
            <person name="Rogozin I.B."/>
            <person name="Sakarya O."/>
            <person name="Salamov A."/>
            <person name="Schaack S."/>
            <person name="Shapiro H."/>
            <person name="Shiga Y."/>
            <person name="Skalitzky C."/>
            <person name="Smith Z."/>
            <person name="Souvorov A."/>
            <person name="Sung W."/>
            <person name="Tang Z."/>
            <person name="Tsuchiya D."/>
            <person name="Tu H."/>
            <person name="Vos H."/>
            <person name="Wang M."/>
            <person name="Wolf Y.I."/>
            <person name="Yamagata H."/>
            <person name="Yamada T."/>
            <person name="Ye Y."/>
            <person name="Shaw J.R."/>
            <person name="Andrews J."/>
            <person name="Crease T.J."/>
            <person name="Tang H."/>
            <person name="Lucas S.M."/>
            <person name="Robertson H.M."/>
            <person name="Bork P."/>
            <person name="Koonin E.V."/>
            <person name="Zdobnov E.M."/>
            <person name="Grigoriev I.V."/>
            <person name="Lynch M."/>
            <person name="Boore J.L."/>
        </authorList>
    </citation>
    <scope>NUCLEOTIDE SEQUENCE [LARGE SCALE GENOMIC DNA]</scope>
</reference>